<organism evidence="1 2">
    <name type="scientific">Morus notabilis</name>
    <dbReference type="NCBI Taxonomy" id="981085"/>
    <lineage>
        <taxon>Eukaryota</taxon>
        <taxon>Viridiplantae</taxon>
        <taxon>Streptophyta</taxon>
        <taxon>Embryophyta</taxon>
        <taxon>Tracheophyta</taxon>
        <taxon>Spermatophyta</taxon>
        <taxon>Magnoliopsida</taxon>
        <taxon>eudicotyledons</taxon>
        <taxon>Gunneridae</taxon>
        <taxon>Pentapetalae</taxon>
        <taxon>rosids</taxon>
        <taxon>fabids</taxon>
        <taxon>Rosales</taxon>
        <taxon>Moraceae</taxon>
        <taxon>Moreae</taxon>
        <taxon>Morus</taxon>
    </lineage>
</organism>
<keyword evidence="2" id="KW-1185">Reference proteome</keyword>
<dbReference type="Proteomes" id="UP000030645">
    <property type="component" value="Unassembled WGS sequence"/>
</dbReference>
<protein>
    <submittedName>
        <fullName evidence="1">Uncharacterized protein</fullName>
    </submittedName>
</protein>
<evidence type="ECO:0000313" key="2">
    <source>
        <dbReference type="Proteomes" id="UP000030645"/>
    </source>
</evidence>
<dbReference type="EMBL" id="KE623135">
    <property type="protein sequence ID" value="EXC44967.1"/>
    <property type="molecule type" value="Genomic_DNA"/>
</dbReference>
<name>W9SE56_9ROSA</name>
<dbReference type="AlphaFoldDB" id="W9SE56"/>
<sequence>MSTASTQEDIVTEVLRERRGYRKRIGTTLSQRNVIQIPQQSQPNYEELGNWFQQIYNKLNQANINIPPTKCILTTTHPHQRPTLRTTTMTLQI</sequence>
<evidence type="ECO:0000313" key="1">
    <source>
        <dbReference type="EMBL" id="EXC44967.1"/>
    </source>
</evidence>
<gene>
    <name evidence="1" type="ORF">L484_000654</name>
</gene>
<accession>W9SE56</accession>
<proteinExistence type="predicted"/>
<reference evidence="2" key="1">
    <citation type="submission" date="2013-01" db="EMBL/GenBank/DDBJ databases">
        <title>Draft Genome Sequence of a Mulberry Tree, Morus notabilis C.K. Schneid.</title>
        <authorList>
            <person name="He N."/>
            <person name="Zhao S."/>
        </authorList>
    </citation>
    <scope>NUCLEOTIDE SEQUENCE</scope>
</reference>